<keyword evidence="3" id="KW-0963">Cytoplasm</keyword>
<dbReference type="PROSITE" id="PS51186">
    <property type="entry name" value="GNAT"/>
    <property type="match status" value="1"/>
</dbReference>
<keyword evidence="7" id="KW-1185">Reference proteome</keyword>
<keyword evidence="4 6" id="KW-0808">Transferase</keyword>
<dbReference type="EMBL" id="JBBEGL010000003">
    <property type="protein sequence ID" value="MEJ2887715.1"/>
    <property type="molecule type" value="Genomic_DNA"/>
</dbReference>
<dbReference type="InterPro" id="IPR000182">
    <property type="entry name" value="GNAT_dom"/>
</dbReference>
<dbReference type="RefSeq" id="WP_337714162.1">
    <property type="nucleotide sequence ID" value="NZ_JBBEGL010000003.1"/>
</dbReference>
<protein>
    <recommendedName>
        <fullName evidence="2">Nodulation protein A</fullName>
    </recommendedName>
</protein>
<dbReference type="Proteomes" id="UP001370100">
    <property type="component" value="Unassembled WGS sequence"/>
</dbReference>
<name>A0ABU8N6W9_9PSEU</name>
<reference evidence="6 7" key="1">
    <citation type="submission" date="2024-03" db="EMBL/GenBank/DDBJ databases">
        <title>Actinomycetospora sp. OC33-EN06, a novel actinomycete isolated from wild orchid (Aerides multiflora).</title>
        <authorList>
            <person name="Suriyachadkun C."/>
        </authorList>
    </citation>
    <scope>NUCLEOTIDE SEQUENCE [LARGE SCALE GENOMIC DNA]</scope>
    <source>
        <strain evidence="6 7">OC33-EN06</strain>
    </source>
</reference>
<accession>A0ABU8N6W9</accession>
<dbReference type="CDD" id="cd04301">
    <property type="entry name" value="NAT_SF"/>
    <property type="match status" value="1"/>
</dbReference>
<evidence type="ECO:0000259" key="5">
    <source>
        <dbReference type="PROSITE" id="PS51186"/>
    </source>
</evidence>
<dbReference type="InterPro" id="IPR020567">
    <property type="entry name" value="Nodulation_prot_NodA_CS"/>
</dbReference>
<evidence type="ECO:0000256" key="3">
    <source>
        <dbReference type="ARBA" id="ARBA00022490"/>
    </source>
</evidence>
<proteinExistence type="inferred from homology"/>
<dbReference type="GO" id="GO:0016746">
    <property type="term" value="F:acyltransferase activity"/>
    <property type="evidence" value="ECO:0007669"/>
    <property type="project" value="UniProtKB-KW"/>
</dbReference>
<gene>
    <name evidence="6" type="ORF">WCD41_14745</name>
</gene>
<evidence type="ECO:0000313" key="7">
    <source>
        <dbReference type="Proteomes" id="UP001370100"/>
    </source>
</evidence>
<dbReference type="Pfam" id="PF02474">
    <property type="entry name" value="NodA"/>
    <property type="match status" value="1"/>
</dbReference>
<evidence type="ECO:0000256" key="4">
    <source>
        <dbReference type="ARBA" id="ARBA00022679"/>
    </source>
</evidence>
<comment type="similarity">
    <text evidence="1">Belongs to the NodA family.</text>
</comment>
<dbReference type="InterPro" id="IPR003484">
    <property type="entry name" value="NodA"/>
</dbReference>
<feature type="domain" description="N-acetyltransferase" evidence="5">
    <location>
        <begin position="21"/>
        <end position="167"/>
    </location>
</feature>
<keyword evidence="6" id="KW-0012">Acyltransferase</keyword>
<dbReference type="InterPro" id="IPR016181">
    <property type="entry name" value="Acyl_CoA_acyltransferase"/>
</dbReference>
<evidence type="ECO:0000256" key="2">
    <source>
        <dbReference type="ARBA" id="ARBA00014632"/>
    </source>
</evidence>
<dbReference type="SUPFAM" id="SSF55729">
    <property type="entry name" value="Acyl-CoA N-acyltransferases (Nat)"/>
    <property type="match status" value="1"/>
</dbReference>
<comment type="caution">
    <text evidence="6">The sequence shown here is derived from an EMBL/GenBank/DDBJ whole genome shotgun (WGS) entry which is preliminary data.</text>
</comment>
<evidence type="ECO:0000256" key="1">
    <source>
        <dbReference type="ARBA" id="ARBA00010227"/>
    </source>
</evidence>
<evidence type="ECO:0000313" key="6">
    <source>
        <dbReference type="EMBL" id="MEJ2887715.1"/>
    </source>
</evidence>
<dbReference type="Gene3D" id="3.40.630.30">
    <property type="match status" value="1"/>
</dbReference>
<dbReference type="PROSITE" id="PS01349">
    <property type="entry name" value="NODA"/>
    <property type="match status" value="1"/>
</dbReference>
<organism evidence="6 7">
    <name type="scientific">Actinomycetospora aeridis</name>
    <dbReference type="NCBI Taxonomy" id="3129231"/>
    <lineage>
        <taxon>Bacteria</taxon>
        <taxon>Bacillati</taxon>
        <taxon>Actinomycetota</taxon>
        <taxon>Actinomycetes</taxon>
        <taxon>Pseudonocardiales</taxon>
        <taxon>Pseudonocardiaceae</taxon>
        <taxon>Actinomycetospora</taxon>
    </lineage>
</organism>
<sequence>MRTTLLPRPERTAEAPVTWTSRWETALDGPDHDAISALLARSFSSSATTFPRGRSWAGARPELRVLGVGDGEVVAHAGLARRFLRAPDHDTSVLVGDVGLIAVHPGRQGQGLGAALMDAVATALHGLDVPFGFLTCDPELQAFYRRCGWTPLLDHPVRSIRVDHALEDRRRNGMLLPVTRPVADWPSGRIERNGQEI</sequence>